<evidence type="ECO:0000256" key="9">
    <source>
        <dbReference type="ARBA" id="ARBA00023136"/>
    </source>
</evidence>
<evidence type="ECO:0000256" key="7">
    <source>
        <dbReference type="ARBA" id="ARBA00022927"/>
    </source>
</evidence>
<feature type="compositionally biased region" description="Pro residues" evidence="10">
    <location>
        <begin position="127"/>
        <end position="147"/>
    </location>
</feature>
<evidence type="ECO:0000313" key="13">
    <source>
        <dbReference type="Proteomes" id="UP001219956"/>
    </source>
</evidence>
<dbReference type="PANTHER" id="PTHR33446">
    <property type="entry name" value="PROTEIN TONB-RELATED"/>
    <property type="match status" value="1"/>
</dbReference>
<keyword evidence="3" id="KW-0813">Transport</keyword>
<protein>
    <submittedName>
        <fullName evidence="12">TonB family protein</fullName>
    </submittedName>
</protein>
<sequence length="303" mass="32351">MQRLRKAKKLAAGGQGGRELFAQALLHLYNNGKMGQFDTMQLIHVDATLTAACWRISINANGYQEKSQLMENRAFHYGSLGIIGAAHLGLLMMTPSHSSPLTPPQVLPVIEMVSVAKQQAAPQAVQPTPPKPQPKRPPVAKPMPTPPVQVSKSTVAPPANAISTPPTPPQPKPQPAVEAPAQVARPVADSRPAPAPEKPAAEQAYIAPTPVSGAQGNPKPEYPPLSVELEEEGTVVLRVLVSTKGRALSVAIAKSSGYPRLDNSARRTVASRWQFTPGQRGGEAVEEYCLVPVEFTHPQKNKS</sequence>
<evidence type="ECO:0000256" key="2">
    <source>
        <dbReference type="ARBA" id="ARBA00006555"/>
    </source>
</evidence>
<keyword evidence="4" id="KW-1003">Cell membrane</keyword>
<comment type="subcellular location">
    <subcellularLocation>
        <location evidence="1">Cell inner membrane</location>
        <topology evidence="1">Single-pass membrane protein</topology>
        <orientation evidence="1">Periplasmic side</orientation>
    </subcellularLocation>
</comment>
<keyword evidence="13" id="KW-1185">Reference proteome</keyword>
<keyword evidence="6" id="KW-0812">Transmembrane</keyword>
<dbReference type="Pfam" id="PF03544">
    <property type="entry name" value="TonB_C"/>
    <property type="match status" value="1"/>
</dbReference>
<keyword evidence="7" id="KW-0653">Protein transport</keyword>
<evidence type="ECO:0000313" key="12">
    <source>
        <dbReference type="EMBL" id="MDC7719009.1"/>
    </source>
</evidence>
<dbReference type="InterPro" id="IPR006260">
    <property type="entry name" value="TonB/TolA_C"/>
</dbReference>
<dbReference type="PANTHER" id="PTHR33446:SF2">
    <property type="entry name" value="PROTEIN TONB"/>
    <property type="match status" value="1"/>
</dbReference>
<feature type="domain" description="TonB C-terminal" evidence="11">
    <location>
        <begin position="207"/>
        <end position="303"/>
    </location>
</feature>
<dbReference type="InterPro" id="IPR051045">
    <property type="entry name" value="TonB-dependent_transducer"/>
</dbReference>
<name>A0ABT5J2C1_9NEIS</name>
<comment type="similarity">
    <text evidence="2">Belongs to the TonB family.</text>
</comment>
<accession>A0ABT5J2C1</accession>
<dbReference type="Proteomes" id="UP001219956">
    <property type="component" value="Unassembled WGS sequence"/>
</dbReference>
<evidence type="ECO:0000256" key="4">
    <source>
        <dbReference type="ARBA" id="ARBA00022475"/>
    </source>
</evidence>
<reference evidence="12 13" key="1">
    <citation type="submission" date="2023-01" db="EMBL/GenBank/DDBJ databases">
        <title>Novel species of the genus Vogesella isolated from rivers.</title>
        <authorList>
            <person name="Lu H."/>
        </authorList>
    </citation>
    <scope>NUCLEOTIDE SEQUENCE [LARGE SCALE GENOMIC DNA]</scope>
    <source>
        <strain evidence="12 13">DC21W</strain>
    </source>
</reference>
<dbReference type="SUPFAM" id="SSF74653">
    <property type="entry name" value="TolA/TonB C-terminal domain"/>
    <property type="match status" value="1"/>
</dbReference>
<evidence type="ECO:0000256" key="8">
    <source>
        <dbReference type="ARBA" id="ARBA00022989"/>
    </source>
</evidence>
<dbReference type="NCBIfam" id="TIGR01352">
    <property type="entry name" value="tonB_Cterm"/>
    <property type="match status" value="1"/>
</dbReference>
<dbReference type="RefSeq" id="WP_272753207.1">
    <property type="nucleotide sequence ID" value="NZ_JAQQLF010000030.1"/>
</dbReference>
<evidence type="ECO:0000256" key="1">
    <source>
        <dbReference type="ARBA" id="ARBA00004383"/>
    </source>
</evidence>
<feature type="compositionally biased region" description="Low complexity" evidence="10">
    <location>
        <begin position="175"/>
        <end position="187"/>
    </location>
</feature>
<keyword evidence="8" id="KW-1133">Transmembrane helix</keyword>
<organism evidence="12 13">
    <name type="scientific">Vogesella aquatica</name>
    <dbReference type="NCBI Taxonomy" id="2984206"/>
    <lineage>
        <taxon>Bacteria</taxon>
        <taxon>Pseudomonadati</taxon>
        <taxon>Pseudomonadota</taxon>
        <taxon>Betaproteobacteria</taxon>
        <taxon>Neisseriales</taxon>
        <taxon>Chromobacteriaceae</taxon>
        <taxon>Vogesella</taxon>
    </lineage>
</organism>
<dbReference type="Gene3D" id="3.30.1150.10">
    <property type="match status" value="1"/>
</dbReference>
<feature type="compositionally biased region" description="Pro residues" evidence="10">
    <location>
        <begin position="165"/>
        <end position="174"/>
    </location>
</feature>
<dbReference type="InterPro" id="IPR037682">
    <property type="entry name" value="TonB_C"/>
</dbReference>
<evidence type="ECO:0000259" key="11">
    <source>
        <dbReference type="PROSITE" id="PS52015"/>
    </source>
</evidence>
<dbReference type="PROSITE" id="PS52015">
    <property type="entry name" value="TONB_CTD"/>
    <property type="match status" value="1"/>
</dbReference>
<dbReference type="EMBL" id="JAQQLF010000030">
    <property type="protein sequence ID" value="MDC7719009.1"/>
    <property type="molecule type" value="Genomic_DNA"/>
</dbReference>
<keyword evidence="9" id="KW-0472">Membrane</keyword>
<comment type="caution">
    <text evidence="12">The sequence shown here is derived from an EMBL/GenBank/DDBJ whole genome shotgun (WGS) entry which is preliminary data.</text>
</comment>
<keyword evidence="5" id="KW-0997">Cell inner membrane</keyword>
<evidence type="ECO:0000256" key="3">
    <source>
        <dbReference type="ARBA" id="ARBA00022448"/>
    </source>
</evidence>
<feature type="region of interest" description="Disordered" evidence="10">
    <location>
        <begin position="120"/>
        <end position="201"/>
    </location>
</feature>
<gene>
    <name evidence="12" type="ORF">PQU95_17545</name>
</gene>
<evidence type="ECO:0000256" key="10">
    <source>
        <dbReference type="SAM" id="MobiDB-lite"/>
    </source>
</evidence>
<evidence type="ECO:0000256" key="6">
    <source>
        <dbReference type="ARBA" id="ARBA00022692"/>
    </source>
</evidence>
<proteinExistence type="inferred from homology"/>
<evidence type="ECO:0000256" key="5">
    <source>
        <dbReference type="ARBA" id="ARBA00022519"/>
    </source>
</evidence>